<dbReference type="AlphaFoldDB" id="T1AN01"/>
<protein>
    <submittedName>
        <fullName evidence="2">Transposase</fullName>
    </submittedName>
</protein>
<accession>T1AN01</accession>
<evidence type="ECO:0000313" key="2">
    <source>
        <dbReference type="EMBL" id="EQD62001.1"/>
    </source>
</evidence>
<gene>
    <name evidence="2" type="ORF">B2A_03030</name>
</gene>
<name>T1AN01_9ZZZZ</name>
<feature type="compositionally biased region" description="Basic and acidic residues" evidence="1">
    <location>
        <begin position="95"/>
        <end position="113"/>
    </location>
</feature>
<dbReference type="EMBL" id="AUZZ01002034">
    <property type="protein sequence ID" value="EQD62001.1"/>
    <property type="molecule type" value="Genomic_DNA"/>
</dbReference>
<evidence type="ECO:0000256" key="1">
    <source>
        <dbReference type="SAM" id="MobiDB-lite"/>
    </source>
</evidence>
<organism evidence="2">
    <name type="scientific">mine drainage metagenome</name>
    <dbReference type="NCBI Taxonomy" id="410659"/>
    <lineage>
        <taxon>unclassified sequences</taxon>
        <taxon>metagenomes</taxon>
        <taxon>ecological metagenomes</taxon>
    </lineage>
</organism>
<proteinExistence type="predicted"/>
<feature type="non-terminal residue" evidence="2">
    <location>
        <position position="1"/>
    </location>
</feature>
<reference evidence="2" key="2">
    <citation type="journal article" date="2014" name="ISME J.">
        <title>Microbial stratification in low pH oxic and suboxic macroscopic growths along an acid mine drainage.</title>
        <authorList>
            <person name="Mendez-Garcia C."/>
            <person name="Mesa V."/>
            <person name="Sprenger R.R."/>
            <person name="Richter M."/>
            <person name="Diez M.S."/>
            <person name="Solano J."/>
            <person name="Bargiela R."/>
            <person name="Golyshina O.V."/>
            <person name="Manteca A."/>
            <person name="Ramos J.L."/>
            <person name="Gallego J.R."/>
            <person name="Llorente I."/>
            <person name="Martins Dos Santos V.A."/>
            <person name="Jensen O.N."/>
            <person name="Pelaez A.I."/>
            <person name="Sanchez J."/>
            <person name="Ferrer M."/>
        </authorList>
    </citation>
    <scope>NUCLEOTIDE SEQUENCE</scope>
</reference>
<reference evidence="2" key="1">
    <citation type="submission" date="2013-08" db="EMBL/GenBank/DDBJ databases">
        <authorList>
            <person name="Mendez C."/>
            <person name="Richter M."/>
            <person name="Ferrer M."/>
            <person name="Sanchez J."/>
        </authorList>
    </citation>
    <scope>NUCLEOTIDE SEQUENCE</scope>
</reference>
<sequence>VESADREDFALCAYNMRLTPELCEFLRRCLQLAIANLVQKPGRGRDVRLKAIADDVVIKDSSVVRLLASLAWRFPPQPISQGRGRAEGEPPEFGLRQRTEERGPGEGADRGHQDPSVGYLVGRYIIER</sequence>
<comment type="caution">
    <text evidence="2">The sequence shown here is derived from an EMBL/GenBank/DDBJ whole genome shotgun (WGS) entry which is preliminary data.</text>
</comment>
<feature type="region of interest" description="Disordered" evidence="1">
    <location>
        <begin position="75"/>
        <end position="116"/>
    </location>
</feature>